<evidence type="ECO:0000313" key="2">
    <source>
        <dbReference type="EMBL" id="KAF8407741.1"/>
    </source>
</evidence>
<dbReference type="Proteomes" id="UP000655225">
    <property type="component" value="Unassembled WGS sequence"/>
</dbReference>
<dbReference type="OrthoDB" id="629734at2759"/>
<comment type="caution">
    <text evidence="2">The sequence shown here is derived from an EMBL/GenBank/DDBJ whole genome shotgun (WGS) entry which is preliminary data.</text>
</comment>
<reference evidence="2 3" key="1">
    <citation type="submission" date="2020-04" db="EMBL/GenBank/DDBJ databases">
        <title>Plant Genome Project.</title>
        <authorList>
            <person name="Zhang R.-G."/>
        </authorList>
    </citation>
    <scope>NUCLEOTIDE SEQUENCE [LARGE SCALE GENOMIC DNA]</scope>
    <source>
        <strain evidence="2">YNK0</strain>
        <tissue evidence="2">Leaf</tissue>
    </source>
</reference>
<dbReference type="SMART" id="SM00579">
    <property type="entry name" value="FBD"/>
    <property type="match status" value="1"/>
</dbReference>
<sequence length="144" mass="16140">MGCYCLQFLAIGNIPAKLPETYDCLKSIYLSINFGDLNETLVLLCFLQGSPNLHELVIEDFWEAQGHLDCSMNHLRVVRMTGISGAQLELQFINFLLANSPVLEILSVTPKTGKKVEKIKMLEEFLSFRRASASAEIVIQTSED</sequence>
<proteinExistence type="predicted"/>
<dbReference type="InterPro" id="IPR006566">
    <property type="entry name" value="FBD"/>
</dbReference>
<accession>A0A834ZIT0</accession>
<dbReference type="Pfam" id="PF08387">
    <property type="entry name" value="FBD"/>
    <property type="match status" value="1"/>
</dbReference>
<dbReference type="PANTHER" id="PTHR31900">
    <property type="entry name" value="F-BOX/RNI SUPERFAMILY PROTEIN-RELATED"/>
    <property type="match status" value="1"/>
</dbReference>
<dbReference type="AlphaFoldDB" id="A0A834ZIT0"/>
<organism evidence="2 3">
    <name type="scientific">Tetracentron sinense</name>
    <name type="common">Spur-leaf</name>
    <dbReference type="NCBI Taxonomy" id="13715"/>
    <lineage>
        <taxon>Eukaryota</taxon>
        <taxon>Viridiplantae</taxon>
        <taxon>Streptophyta</taxon>
        <taxon>Embryophyta</taxon>
        <taxon>Tracheophyta</taxon>
        <taxon>Spermatophyta</taxon>
        <taxon>Magnoliopsida</taxon>
        <taxon>Trochodendrales</taxon>
        <taxon>Trochodendraceae</taxon>
        <taxon>Tetracentron</taxon>
    </lineage>
</organism>
<dbReference type="EMBL" id="JABCRI010000004">
    <property type="protein sequence ID" value="KAF8407741.1"/>
    <property type="molecule type" value="Genomic_DNA"/>
</dbReference>
<dbReference type="OMA" id="ANHMEIN"/>
<keyword evidence="3" id="KW-1185">Reference proteome</keyword>
<dbReference type="InterPro" id="IPR050232">
    <property type="entry name" value="FBL13/AtMIF1-like"/>
</dbReference>
<dbReference type="PANTHER" id="PTHR31900:SF30">
    <property type="entry name" value="SUPERFAMILY PROTEIN, PUTATIVE-RELATED"/>
    <property type="match status" value="1"/>
</dbReference>
<evidence type="ECO:0000259" key="1">
    <source>
        <dbReference type="SMART" id="SM00579"/>
    </source>
</evidence>
<name>A0A834ZIT0_TETSI</name>
<gene>
    <name evidence="2" type="ORF">HHK36_006876</name>
</gene>
<feature type="domain" description="FBD" evidence="1">
    <location>
        <begin position="69"/>
        <end position="140"/>
    </location>
</feature>
<protein>
    <recommendedName>
        <fullName evidence="1">FBD domain-containing protein</fullName>
    </recommendedName>
</protein>
<evidence type="ECO:0000313" key="3">
    <source>
        <dbReference type="Proteomes" id="UP000655225"/>
    </source>
</evidence>